<evidence type="ECO:0000313" key="2">
    <source>
        <dbReference type="EMBL" id="NYI08965.1"/>
    </source>
</evidence>
<accession>A0A7Z0C0R8</accession>
<protein>
    <submittedName>
        <fullName evidence="2">Uncharacterized protein</fullName>
    </submittedName>
</protein>
<feature type="compositionally biased region" description="Basic and acidic residues" evidence="1">
    <location>
        <begin position="44"/>
        <end position="56"/>
    </location>
</feature>
<feature type="region of interest" description="Disordered" evidence="1">
    <location>
        <begin position="1"/>
        <end position="56"/>
    </location>
</feature>
<name>A0A7Z0C0R8_9ACTN</name>
<evidence type="ECO:0000256" key="1">
    <source>
        <dbReference type="SAM" id="MobiDB-lite"/>
    </source>
</evidence>
<proteinExistence type="predicted"/>
<evidence type="ECO:0000313" key="3">
    <source>
        <dbReference type="Proteomes" id="UP000537326"/>
    </source>
</evidence>
<sequence>MTAPIPEERDGEPLPTQGTPPGEHDSDLPDGSPAPDSPVEEEQERNAKTTEDQPSQ</sequence>
<reference evidence="2 3" key="1">
    <citation type="submission" date="2020-07" db="EMBL/GenBank/DDBJ databases">
        <title>Sequencing the genomes of 1000 actinobacteria strains.</title>
        <authorList>
            <person name="Klenk H.-P."/>
        </authorList>
    </citation>
    <scope>NUCLEOTIDE SEQUENCE [LARGE SCALE GENOMIC DNA]</scope>
    <source>
        <strain evidence="2 3">DSM 18248</strain>
    </source>
</reference>
<dbReference type="RefSeq" id="WP_179530009.1">
    <property type="nucleotide sequence ID" value="NZ_BAAAPP010000002.1"/>
</dbReference>
<dbReference type="Proteomes" id="UP000537326">
    <property type="component" value="Unassembled WGS sequence"/>
</dbReference>
<feature type="compositionally biased region" description="Basic and acidic residues" evidence="1">
    <location>
        <begin position="1"/>
        <end position="12"/>
    </location>
</feature>
<dbReference type="EMBL" id="JACBZI010000001">
    <property type="protein sequence ID" value="NYI08965.1"/>
    <property type="molecule type" value="Genomic_DNA"/>
</dbReference>
<gene>
    <name evidence="2" type="ORF">BKA05_000480</name>
</gene>
<keyword evidence="3" id="KW-1185">Reference proteome</keyword>
<dbReference type="AlphaFoldDB" id="A0A7Z0C0R8"/>
<organism evidence="2 3">
    <name type="scientific">Nocardioides marinus</name>
    <dbReference type="NCBI Taxonomy" id="374514"/>
    <lineage>
        <taxon>Bacteria</taxon>
        <taxon>Bacillati</taxon>
        <taxon>Actinomycetota</taxon>
        <taxon>Actinomycetes</taxon>
        <taxon>Propionibacteriales</taxon>
        <taxon>Nocardioidaceae</taxon>
        <taxon>Nocardioides</taxon>
    </lineage>
</organism>
<comment type="caution">
    <text evidence="2">The sequence shown here is derived from an EMBL/GenBank/DDBJ whole genome shotgun (WGS) entry which is preliminary data.</text>
</comment>